<evidence type="ECO:0000313" key="7">
    <source>
        <dbReference type="Proteomes" id="UP000070444"/>
    </source>
</evidence>
<keyword evidence="3 6" id="KW-0418">Kinase</keyword>
<evidence type="ECO:0000256" key="3">
    <source>
        <dbReference type="ARBA" id="ARBA00022777"/>
    </source>
</evidence>
<evidence type="ECO:0000256" key="4">
    <source>
        <dbReference type="ARBA" id="ARBA00022857"/>
    </source>
</evidence>
<dbReference type="GO" id="GO:0006741">
    <property type="term" value="P:NADP+ biosynthetic process"/>
    <property type="evidence" value="ECO:0007669"/>
    <property type="project" value="InterPro"/>
</dbReference>
<dbReference type="Pfam" id="PF01513">
    <property type="entry name" value="NAD_kinase"/>
    <property type="match status" value="1"/>
</dbReference>
<dbReference type="Proteomes" id="UP000070444">
    <property type="component" value="Unassembled WGS sequence"/>
</dbReference>
<dbReference type="Gene3D" id="3.40.50.10330">
    <property type="entry name" value="Probable inorganic polyphosphate/atp-NAD kinase, domain 1"/>
    <property type="match status" value="1"/>
</dbReference>
<dbReference type="Gene3D" id="2.60.200.30">
    <property type="entry name" value="Probable inorganic polyphosphate/atp-NAD kinase, domain 2"/>
    <property type="match status" value="1"/>
</dbReference>
<dbReference type="SUPFAM" id="SSF111331">
    <property type="entry name" value="NAD kinase/diacylglycerol kinase-like"/>
    <property type="match status" value="1"/>
</dbReference>
<dbReference type="InterPro" id="IPR016064">
    <property type="entry name" value="NAD/diacylglycerol_kinase_sf"/>
</dbReference>
<accession>A0A137P9K1</accession>
<dbReference type="Pfam" id="PF20143">
    <property type="entry name" value="NAD_kinase_C"/>
    <property type="match status" value="1"/>
</dbReference>
<protein>
    <submittedName>
        <fullName evidence="6">ATP-NAD kinase</fullName>
    </submittedName>
</protein>
<comment type="similarity">
    <text evidence="1">Belongs to the NAD kinase family.</text>
</comment>
<sequence length="353" mass="39397">MLDLSRNLGHMKLQVPKVRNLMIVTKPGDPTLLSLTFKLTEWVVQNFKDINVFINEQYIHTKEILSCCAGDEVRVKAWTEDLIQQIKFDLCITLGGDGTVLFACSLFQEIAPPIIPFHLGSLGFLTVFNFKGFENWLPNILEGGKVPAITRMRFTCSYFESQLDLCNNSTVNEQSCTSCKNFGKDGVPTPSKTYQVLNELVVDRGSSAAMIQVELYANNEHWTTILADGLVISTSTGSTAYNLSANGSLAHPAQNSLLITPICPHTLTCRPMILPAWIHLRLCIPEGSRNAGWASFDGRHRIQLKPGNSIVVTASAYPVLTLSKEDLFTDWFNSIDTVLNWNKRILQKPLIDY</sequence>
<organism evidence="6 7">
    <name type="scientific">Conidiobolus coronatus (strain ATCC 28846 / CBS 209.66 / NRRL 28638)</name>
    <name type="common">Delacroixia coronata</name>
    <dbReference type="NCBI Taxonomy" id="796925"/>
    <lineage>
        <taxon>Eukaryota</taxon>
        <taxon>Fungi</taxon>
        <taxon>Fungi incertae sedis</taxon>
        <taxon>Zoopagomycota</taxon>
        <taxon>Entomophthoromycotina</taxon>
        <taxon>Entomophthoromycetes</taxon>
        <taxon>Entomophthorales</taxon>
        <taxon>Ancylistaceae</taxon>
        <taxon>Conidiobolus</taxon>
    </lineage>
</organism>
<dbReference type="EMBL" id="KQ964469">
    <property type="protein sequence ID" value="KXN71685.1"/>
    <property type="molecule type" value="Genomic_DNA"/>
</dbReference>
<dbReference type="GO" id="GO:0003951">
    <property type="term" value="F:NAD+ kinase activity"/>
    <property type="evidence" value="ECO:0007669"/>
    <property type="project" value="InterPro"/>
</dbReference>
<proteinExistence type="inferred from homology"/>
<dbReference type="PANTHER" id="PTHR20275:SF0">
    <property type="entry name" value="NAD KINASE"/>
    <property type="match status" value="1"/>
</dbReference>
<keyword evidence="7" id="KW-1185">Reference proteome</keyword>
<reference evidence="6 7" key="1">
    <citation type="journal article" date="2015" name="Genome Biol. Evol.">
        <title>Phylogenomic analyses indicate that early fungi evolved digesting cell walls of algal ancestors of land plants.</title>
        <authorList>
            <person name="Chang Y."/>
            <person name="Wang S."/>
            <person name="Sekimoto S."/>
            <person name="Aerts A.L."/>
            <person name="Choi C."/>
            <person name="Clum A."/>
            <person name="LaButti K.M."/>
            <person name="Lindquist E.A."/>
            <person name="Yee Ngan C."/>
            <person name="Ohm R.A."/>
            <person name="Salamov A.A."/>
            <person name="Grigoriev I.V."/>
            <person name="Spatafora J.W."/>
            <person name="Berbee M.L."/>
        </authorList>
    </citation>
    <scope>NUCLEOTIDE SEQUENCE [LARGE SCALE GENOMIC DNA]</scope>
    <source>
        <strain evidence="6 7">NRRL 28638</strain>
    </source>
</reference>
<gene>
    <name evidence="6" type="ORF">CONCODRAFT_16713</name>
</gene>
<dbReference type="InterPro" id="IPR002504">
    <property type="entry name" value="NADK"/>
</dbReference>
<evidence type="ECO:0000256" key="1">
    <source>
        <dbReference type="ARBA" id="ARBA00010995"/>
    </source>
</evidence>
<evidence type="ECO:0000313" key="6">
    <source>
        <dbReference type="EMBL" id="KXN71685.1"/>
    </source>
</evidence>
<dbReference type="HAMAP" id="MF_00361">
    <property type="entry name" value="NAD_kinase"/>
    <property type="match status" value="1"/>
</dbReference>
<dbReference type="STRING" id="796925.A0A137P9K1"/>
<dbReference type="GO" id="GO:0019674">
    <property type="term" value="P:NAD+ metabolic process"/>
    <property type="evidence" value="ECO:0007669"/>
    <property type="project" value="InterPro"/>
</dbReference>
<evidence type="ECO:0000256" key="2">
    <source>
        <dbReference type="ARBA" id="ARBA00022679"/>
    </source>
</evidence>
<dbReference type="InterPro" id="IPR017438">
    <property type="entry name" value="ATP-NAD_kinase_N"/>
</dbReference>
<dbReference type="OMA" id="QYLCNID"/>
<dbReference type="InterPro" id="IPR017437">
    <property type="entry name" value="ATP-NAD_kinase_PpnK-typ_C"/>
</dbReference>
<dbReference type="PANTHER" id="PTHR20275">
    <property type="entry name" value="NAD KINASE"/>
    <property type="match status" value="1"/>
</dbReference>
<keyword evidence="2" id="KW-0808">Transferase</keyword>
<keyword evidence="5" id="KW-0520">NAD</keyword>
<name>A0A137P9K1_CONC2</name>
<dbReference type="OrthoDB" id="24581at2759"/>
<dbReference type="AlphaFoldDB" id="A0A137P9K1"/>
<evidence type="ECO:0000256" key="5">
    <source>
        <dbReference type="ARBA" id="ARBA00023027"/>
    </source>
</evidence>
<keyword evidence="4" id="KW-0521">NADP</keyword>